<dbReference type="EMBL" id="VCEA01000002">
    <property type="protein sequence ID" value="KAB0349896.1"/>
    <property type="molecule type" value="Genomic_DNA"/>
</dbReference>
<evidence type="ECO:0000259" key="1">
    <source>
        <dbReference type="PROSITE" id="PS50805"/>
    </source>
</evidence>
<dbReference type="PANTHER" id="PTHR23232">
    <property type="entry name" value="KRAB DOMAIN C2H2 ZINC FINGER"/>
    <property type="match status" value="1"/>
</dbReference>
<feature type="domain" description="KRAB" evidence="1">
    <location>
        <begin position="11"/>
        <end position="82"/>
    </location>
</feature>
<dbReference type="InterPro" id="IPR001909">
    <property type="entry name" value="KRAB"/>
</dbReference>
<dbReference type="PANTHER" id="PTHR23232:SF130">
    <property type="entry name" value="KRAB DOMAIN-CONTAINING PROTEIN"/>
    <property type="match status" value="1"/>
</dbReference>
<dbReference type="GO" id="GO:0006355">
    <property type="term" value="P:regulation of DNA-templated transcription"/>
    <property type="evidence" value="ECO:0007669"/>
    <property type="project" value="InterPro"/>
</dbReference>
<protein>
    <recommendedName>
        <fullName evidence="1">KRAB domain-containing protein</fullName>
    </recommendedName>
</protein>
<organism evidence="2 3">
    <name type="scientific">Muntiacus muntjak</name>
    <name type="common">Barking deer</name>
    <name type="synonym">Indian muntjac</name>
    <dbReference type="NCBI Taxonomy" id="9888"/>
    <lineage>
        <taxon>Eukaryota</taxon>
        <taxon>Metazoa</taxon>
        <taxon>Chordata</taxon>
        <taxon>Craniata</taxon>
        <taxon>Vertebrata</taxon>
        <taxon>Euteleostomi</taxon>
        <taxon>Mammalia</taxon>
        <taxon>Eutheria</taxon>
        <taxon>Laurasiatheria</taxon>
        <taxon>Artiodactyla</taxon>
        <taxon>Ruminantia</taxon>
        <taxon>Pecora</taxon>
        <taxon>Cervidae</taxon>
        <taxon>Muntiacinae</taxon>
        <taxon>Muntiacus</taxon>
    </lineage>
</organism>
<accession>A0A5N3VPB9</accession>
<dbReference type="Proteomes" id="UP000326458">
    <property type="component" value="Unassembled WGS sequence"/>
</dbReference>
<name>A0A5N3VPB9_MUNMU</name>
<dbReference type="SUPFAM" id="SSF109640">
    <property type="entry name" value="KRAB domain (Kruppel-associated box)"/>
    <property type="match status" value="1"/>
</dbReference>
<gene>
    <name evidence="2" type="ORF">FD754_014753</name>
</gene>
<comment type="caution">
    <text evidence="2">The sequence shown here is derived from an EMBL/GenBank/DDBJ whole genome shotgun (WGS) entry which is preliminary data.</text>
</comment>
<dbReference type="SMART" id="SM00349">
    <property type="entry name" value="KRAB"/>
    <property type="match status" value="1"/>
</dbReference>
<dbReference type="InterPro" id="IPR050169">
    <property type="entry name" value="Krueppel_C2H2_ZnF"/>
</dbReference>
<dbReference type="InterPro" id="IPR036051">
    <property type="entry name" value="KRAB_dom_sf"/>
</dbReference>
<evidence type="ECO:0000313" key="3">
    <source>
        <dbReference type="Proteomes" id="UP000326458"/>
    </source>
</evidence>
<evidence type="ECO:0000313" key="2">
    <source>
        <dbReference type="EMBL" id="KAB0349896.1"/>
    </source>
</evidence>
<dbReference type="Pfam" id="PF01352">
    <property type="entry name" value="KRAB"/>
    <property type="match status" value="1"/>
</dbReference>
<dbReference type="CDD" id="cd07765">
    <property type="entry name" value="KRAB_A-box"/>
    <property type="match status" value="1"/>
</dbReference>
<reference evidence="2 3" key="1">
    <citation type="submission" date="2019-06" db="EMBL/GenBank/DDBJ databases">
        <title>Discovery of a novel chromosome fission-fusion reversal in muntjac.</title>
        <authorList>
            <person name="Mudd A.B."/>
            <person name="Bredeson J.V."/>
            <person name="Baum R."/>
            <person name="Hockemeyer D."/>
            <person name="Rokhsar D.S."/>
        </authorList>
    </citation>
    <scope>NUCLEOTIDE SEQUENCE [LARGE SCALE GENOMIC DNA]</scope>
    <source>
        <strain evidence="2">UTSW_UCB_Mm</strain>
        <tissue evidence="2">Fibroblast cell line</tissue>
    </source>
</reference>
<keyword evidence="3" id="KW-1185">Reference proteome</keyword>
<dbReference type="PROSITE" id="PS50805">
    <property type="entry name" value="KRAB"/>
    <property type="match status" value="1"/>
</dbReference>
<proteinExistence type="predicted"/>
<sequence length="114" mass="13346">MITHSMILGSLSFRDVAVGFTRKEWQQLDPTQRTLYRDVMLENYNHLVSVGCQVTKPAVISRLEQGQEPWMEEEEILTWSFPEFIAYRLLDGSNPDWRVMVPHCGFDLHFADNE</sequence>
<dbReference type="Gene3D" id="6.10.140.140">
    <property type="match status" value="1"/>
</dbReference>
<dbReference type="AlphaFoldDB" id="A0A5N3VPB9"/>